<keyword evidence="2" id="KW-1185">Reference proteome</keyword>
<dbReference type="EMBL" id="BSDR01000001">
    <property type="protein sequence ID" value="GLI33138.1"/>
    <property type="molecule type" value="Genomic_DNA"/>
</dbReference>
<sequence>MVMHEMMRLKNQFTEKGILICFNGPFLHSIIEELGLAIRRHLENEEIKKDAMMDVFAVYIELTQNVKNYLTKKQFPPKEFNIATIIIAKKNGKYTISSGNIIKKYDATELVEKIERLNALDKDGLKRLYREQIRREVPPNATGAGVGLIDIARRSSRKLKYLLNEINDNYNFFVLTAEV</sequence>
<reference evidence="1" key="1">
    <citation type="submission" date="2022-12" db="EMBL/GenBank/DDBJ databases">
        <title>Reference genome sequencing for broad-spectrum identification of bacterial and archaeal isolates by mass spectrometry.</title>
        <authorList>
            <person name="Sekiguchi Y."/>
            <person name="Tourlousse D.M."/>
        </authorList>
    </citation>
    <scope>NUCLEOTIDE SEQUENCE</scope>
    <source>
        <strain evidence="1">ASRB1</strain>
    </source>
</reference>
<gene>
    <name evidence="1" type="ORF">DAMNIGENAA_05710</name>
</gene>
<protein>
    <submittedName>
        <fullName evidence="1">Uncharacterized protein</fullName>
    </submittedName>
</protein>
<evidence type="ECO:0000313" key="1">
    <source>
        <dbReference type="EMBL" id="GLI33138.1"/>
    </source>
</evidence>
<organism evidence="1 2">
    <name type="scientific">Desulforhabdus amnigena</name>
    <dbReference type="NCBI Taxonomy" id="40218"/>
    <lineage>
        <taxon>Bacteria</taxon>
        <taxon>Pseudomonadati</taxon>
        <taxon>Thermodesulfobacteriota</taxon>
        <taxon>Syntrophobacteria</taxon>
        <taxon>Syntrophobacterales</taxon>
        <taxon>Syntrophobacteraceae</taxon>
        <taxon>Desulforhabdus</taxon>
    </lineage>
</organism>
<name>A0A9W6FRL3_9BACT</name>
<evidence type="ECO:0000313" key="2">
    <source>
        <dbReference type="Proteomes" id="UP001144372"/>
    </source>
</evidence>
<dbReference type="Pfam" id="PF19788">
    <property type="entry name" value="DUF6272"/>
    <property type="match status" value="1"/>
</dbReference>
<dbReference type="NCBIfam" id="NF038262">
    <property type="entry name" value="SiaB_fam_kinase"/>
    <property type="match status" value="1"/>
</dbReference>
<proteinExistence type="predicted"/>
<dbReference type="InterPro" id="IPR046239">
    <property type="entry name" value="DUF6272"/>
</dbReference>
<dbReference type="AlphaFoldDB" id="A0A9W6FRL3"/>
<comment type="caution">
    <text evidence="1">The sequence shown here is derived from an EMBL/GenBank/DDBJ whole genome shotgun (WGS) entry which is preliminary data.</text>
</comment>
<dbReference type="Proteomes" id="UP001144372">
    <property type="component" value="Unassembled WGS sequence"/>
</dbReference>
<accession>A0A9W6FRL3</accession>
<dbReference type="RefSeq" id="WP_281792155.1">
    <property type="nucleotide sequence ID" value="NZ_BSDR01000001.1"/>
</dbReference>